<name>A0A0S8GBT5_UNCT6</name>
<feature type="compositionally biased region" description="Basic and acidic residues" evidence="1">
    <location>
        <begin position="1"/>
        <end position="13"/>
    </location>
</feature>
<sequence>MARDIDQDGRDELTGDLVPATSPGNPMADGPIHSIYLGGLGITGNINAATWESDGMTSAPNGATGYLWVGDTGNNIVYKIDATVPMIVATLYLGVNLDGLGWDGQYLIVHDSGGLVHQVDPTTGAVVASVPSVCGWPHGISWKADNSPWSDQWMWEPDFSGGMVHQVQYFTNTIGFSFMDGGSVIGSLTDGWRTWTSDFGTDNYYQYDIATGALLNSLYVGAVNGNPRDGTWDGHHLWDVTWWNGNWAWQWDLYTELSMYEVTICPNPKYTAVQRGQVLTLMIGIKNHTASPQTVKGTLEVYDCNGVLRVVEGPRTINMAPGMVINYAWHKTCPMGAPLGIYKVRTIIEDMNYNEIHEDWCVVEVIP</sequence>
<evidence type="ECO:0000256" key="1">
    <source>
        <dbReference type="SAM" id="MobiDB-lite"/>
    </source>
</evidence>
<dbReference type="InterPro" id="IPR011048">
    <property type="entry name" value="Haem_d1_sf"/>
</dbReference>
<gene>
    <name evidence="2" type="ORF">AMJ82_02660</name>
</gene>
<evidence type="ECO:0000313" key="2">
    <source>
        <dbReference type="EMBL" id="KPK70595.1"/>
    </source>
</evidence>
<accession>A0A0S8GBT5</accession>
<feature type="region of interest" description="Disordered" evidence="1">
    <location>
        <begin position="1"/>
        <end position="26"/>
    </location>
</feature>
<dbReference type="AlphaFoldDB" id="A0A0S8GBT5"/>
<comment type="caution">
    <text evidence="2">The sequence shown here is derived from an EMBL/GenBank/DDBJ whole genome shotgun (WGS) entry which is preliminary data.</text>
</comment>
<organism evidence="2 3">
    <name type="scientific">candidate division TA06 bacterium SM23_40</name>
    <dbReference type="NCBI Taxonomy" id="1703774"/>
    <lineage>
        <taxon>Bacteria</taxon>
        <taxon>Bacteria division TA06</taxon>
    </lineage>
</organism>
<proteinExistence type="predicted"/>
<dbReference type="SUPFAM" id="SSF51004">
    <property type="entry name" value="C-terminal (heme d1) domain of cytochrome cd1-nitrite reductase"/>
    <property type="match status" value="1"/>
</dbReference>
<dbReference type="EMBL" id="LJUI01000012">
    <property type="protein sequence ID" value="KPK70595.1"/>
    <property type="molecule type" value="Genomic_DNA"/>
</dbReference>
<reference evidence="2 3" key="1">
    <citation type="journal article" date="2015" name="Microbiome">
        <title>Genomic resolution of linkages in carbon, nitrogen, and sulfur cycling among widespread estuary sediment bacteria.</title>
        <authorList>
            <person name="Baker B.J."/>
            <person name="Lazar C.S."/>
            <person name="Teske A.P."/>
            <person name="Dick G.J."/>
        </authorList>
    </citation>
    <scope>NUCLEOTIDE SEQUENCE [LARGE SCALE GENOMIC DNA]</scope>
    <source>
        <strain evidence="2">SM23_40</strain>
    </source>
</reference>
<evidence type="ECO:0000313" key="3">
    <source>
        <dbReference type="Proteomes" id="UP000051717"/>
    </source>
</evidence>
<protein>
    <recommendedName>
        <fullName evidence="4">CARDB domain-containing protein</fullName>
    </recommendedName>
</protein>
<dbReference type="Proteomes" id="UP000051717">
    <property type="component" value="Unassembled WGS sequence"/>
</dbReference>
<dbReference type="Gene3D" id="2.130.10.10">
    <property type="entry name" value="YVTN repeat-like/Quinoprotein amine dehydrogenase"/>
    <property type="match status" value="1"/>
</dbReference>
<evidence type="ECO:0008006" key="4">
    <source>
        <dbReference type="Google" id="ProtNLM"/>
    </source>
</evidence>
<dbReference type="InterPro" id="IPR015943">
    <property type="entry name" value="WD40/YVTN_repeat-like_dom_sf"/>
</dbReference>